<feature type="region of interest" description="Disordered" evidence="1">
    <location>
        <begin position="19"/>
        <end position="66"/>
    </location>
</feature>
<dbReference type="PROSITE" id="PS51257">
    <property type="entry name" value="PROKAR_LIPOPROTEIN"/>
    <property type="match status" value="1"/>
</dbReference>
<feature type="compositionally biased region" description="Basic and acidic residues" evidence="1">
    <location>
        <begin position="57"/>
        <end position="66"/>
    </location>
</feature>
<feature type="chain" id="PRO_5020688723" description="Pentapeptide MXKDX repeat protein" evidence="2">
    <location>
        <begin position="20"/>
        <end position="66"/>
    </location>
</feature>
<gene>
    <name evidence="3" type="ORF">EDB95_4348</name>
</gene>
<evidence type="ECO:0000313" key="3">
    <source>
        <dbReference type="EMBL" id="TDW96517.1"/>
    </source>
</evidence>
<keyword evidence="2" id="KW-0732">Signal</keyword>
<feature type="signal peptide" evidence="2">
    <location>
        <begin position="1"/>
        <end position="19"/>
    </location>
</feature>
<proteinExistence type="predicted"/>
<sequence length="66" mass="6875">MKKVLFAFCVIAFATACNSEGSKTDSGDTAKAATADTTAKMDTSAKKMDTSAAKMDTSAKKDTTKK</sequence>
<organism evidence="3 4">
    <name type="scientific">Dinghuibacter silviterrae</name>
    <dbReference type="NCBI Taxonomy" id="1539049"/>
    <lineage>
        <taxon>Bacteria</taxon>
        <taxon>Pseudomonadati</taxon>
        <taxon>Bacteroidota</taxon>
        <taxon>Chitinophagia</taxon>
        <taxon>Chitinophagales</taxon>
        <taxon>Chitinophagaceae</taxon>
        <taxon>Dinghuibacter</taxon>
    </lineage>
</organism>
<evidence type="ECO:0000256" key="2">
    <source>
        <dbReference type="SAM" id="SignalP"/>
    </source>
</evidence>
<feature type="compositionally biased region" description="Low complexity" evidence="1">
    <location>
        <begin position="29"/>
        <end position="42"/>
    </location>
</feature>
<reference evidence="3 4" key="1">
    <citation type="submission" date="2019-03" db="EMBL/GenBank/DDBJ databases">
        <title>Genomic Encyclopedia of Type Strains, Phase IV (KMG-IV): sequencing the most valuable type-strain genomes for metagenomic binning, comparative biology and taxonomic classification.</title>
        <authorList>
            <person name="Goeker M."/>
        </authorList>
    </citation>
    <scope>NUCLEOTIDE SEQUENCE [LARGE SCALE GENOMIC DNA]</scope>
    <source>
        <strain evidence="3 4">DSM 100059</strain>
    </source>
</reference>
<dbReference type="Proteomes" id="UP000294498">
    <property type="component" value="Unassembled WGS sequence"/>
</dbReference>
<protein>
    <recommendedName>
        <fullName evidence="5">Pentapeptide MXKDX repeat protein</fullName>
    </recommendedName>
</protein>
<accession>A0A4R8DGD8</accession>
<keyword evidence="4" id="KW-1185">Reference proteome</keyword>
<evidence type="ECO:0000256" key="1">
    <source>
        <dbReference type="SAM" id="MobiDB-lite"/>
    </source>
</evidence>
<comment type="caution">
    <text evidence="3">The sequence shown here is derived from an EMBL/GenBank/DDBJ whole genome shotgun (WGS) entry which is preliminary data.</text>
</comment>
<dbReference type="EMBL" id="SODV01000002">
    <property type="protein sequence ID" value="TDW96517.1"/>
    <property type="molecule type" value="Genomic_DNA"/>
</dbReference>
<evidence type="ECO:0000313" key="4">
    <source>
        <dbReference type="Proteomes" id="UP000294498"/>
    </source>
</evidence>
<dbReference type="AlphaFoldDB" id="A0A4R8DGD8"/>
<evidence type="ECO:0008006" key="5">
    <source>
        <dbReference type="Google" id="ProtNLM"/>
    </source>
</evidence>
<name>A0A4R8DGD8_9BACT</name>